<proteinExistence type="predicted"/>
<keyword evidence="1" id="KW-0175">Coiled coil</keyword>
<name>A0A5C7WB78_AQUAC</name>
<evidence type="ECO:0000256" key="1">
    <source>
        <dbReference type="SAM" id="Coils"/>
    </source>
</evidence>
<evidence type="ECO:0000313" key="2">
    <source>
        <dbReference type="EMBL" id="TXI34590.1"/>
    </source>
</evidence>
<comment type="caution">
    <text evidence="2">The sequence shown here is derived from an EMBL/GenBank/DDBJ whole genome shotgun (WGS) entry which is preliminary data.</text>
</comment>
<sequence length="69" mass="7959">MTSEVEQLLGRLRRRAHKADDADLRQAVALLLDARQQLAEIAAERDRTQQISNRLRQQLSKLQQSQPPK</sequence>
<dbReference type="Proteomes" id="UP000321110">
    <property type="component" value="Unassembled WGS sequence"/>
</dbReference>
<dbReference type="AlphaFoldDB" id="A0A5C7WB78"/>
<protein>
    <submittedName>
        <fullName evidence="2">Uncharacterized protein</fullName>
    </submittedName>
</protein>
<reference evidence="2 3" key="1">
    <citation type="submission" date="2018-09" db="EMBL/GenBank/DDBJ databases">
        <title>Metagenome Assembled Genomes from an Advanced Water Purification Facility.</title>
        <authorList>
            <person name="Stamps B.W."/>
            <person name="Spear J.R."/>
        </authorList>
    </citation>
    <scope>NUCLEOTIDE SEQUENCE [LARGE SCALE GENOMIC DNA]</scope>
    <source>
        <strain evidence="2">Bin_52_1</strain>
    </source>
</reference>
<organism evidence="2 3">
    <name type="scientific">Aquipseudomonas alcaligenes</name>
    <name type="common">Pseudomonas alcaligenes</name>
    <dbReference type="NCBI Taxonomy" id="43263"/>
    <lineage>
        <taxon>Bacteria</taxon>
        <taxon>Pseudomonadati</taxon>
        <taxon>Pseudomonadota</taxon>
        <taxon>Gammaproteobacteria</taxon>
        <taxon>Pseudomonadales</taxon>
        <taxon>Pseudomonadaceae</taxon>
        <taxon>Aquipseudomonas</taxon>
    </lineage>
</organism>
<feature type="coiled-coil region" evidence="1">
    <location>
        <begin position="24"/>
        <end position="65"/>
    </location>
</feature>
<gene>
    <name evidence="2" type="ORF">E6Q69_03585</name>
</gene>
<accession>A0A5C7WB78</accession>
<evidence type="ECO:0000313" key="3">
    <source>
        <dbReference type="Proteomes" id="UP000321110"/>
    </source>
</evidence>
<dbReference type="EMBL" id="SSFO01000063">
    <property type="protein sequence ID" value="TXI34590.1"/>
    <property type="molecule type" value="Genomic_DNA"/>
</dbReference>